<evidence type="ECO:0000313" key="3">
    <source>
        <dbReference type="EMBL" id="GAH99084.1"/>
    </source>
</evidence>
<sequence length="76" mass="8571">MGLQFYFKLSKLMRSISTSLRKEEGQSATEFALVLPLILIVILVIIQMGIVVNAQLIITHAAREKFLLQWSKILGV</sequence>
<feature type="transmembrane region" description="Helical" evidence="1">
    <location>
        <begin position="31"/>
        <end position="58"/>
    </location>
</feature>
<keyword evidence="1" id="KW-0472">Membrane</keyword>
<dbReference type="EMBL" id="BARV01003059">
    <property type="protein sequence ID" value="GAH99084.1"/>
    <property type="molecule type" value="Genomic_DNA"/>
</dbReference>
<comment type="caution">
    <text evidence="3">The sequence shown here is derived from an EMBL/GenBank/DDBJ whole genome shotgun (WGS) entry which is preliminary data.</text>
</comment>
<dbReference type="AlphaFoldDB" id="X1L9J1"/>
<keyword evidence="1" id="KW-1133">Transmembrane helix</keyword>
<dbReference type="Pfam" id="PF07811">
    <property type="entry name" value="TadE"/>
    <property type="match status" value="1"/>
</dbReference>
<evidence type="ECO:0000256" key="1">
    <source>
        <dbReference type="SAM" id="Phobius"/>
    </source>
</evidence>
<reference evidence="3" key="1">
    <citation type="journal article" date="2014" name="Front. Microbiol.">
        <title>High frequency of phylogenetically diverse reductive dehalogenase-homologous genes in deep subseafloor sedimentary metagenomes.</title>
        <authorList>
            <person name="Kawai M."/>
            <person name="Futagami T."/>
            <person name="Toyoda A."/>
            <person name="Takaki Y."/>
            <person name="Nishi S."/>
            <person name="Hori S."/>
            <person name="Arai W."/>
            <person name="Tsubouchi T."/>
            <person name="Morono Y."/>
            <person name="Uchiyama I."/>
            <person name="Ito T."/>
            <person name="Fujiyama A."/>
            <person name="Inagaki F."/>
            <person name="Takami H."/>
        </authorList>
    </citation>
    <scope>NUCLEOTIDE SEQUENCE</scope>
    <source>
        <strain evidence="3">Expedition CK06-06</strain>
    </source>
</reference>
<accession>X1L9J1</accession>
<name>X1L9J1_9ZZZZ</name>
<dbReference type="InterPro" id="IPR012495">
    <property type="entry name" value="TadE-like_dom"/>
</dbReference>
<protein>
    <recommendedName>
        <fullName evidence="2">TadE-like domain-containing protein</fullName>
    </recommendedName>
</protein>
<feature type="domain" description="TadE-like" evidence="2">
    <location>
        <begin position="25"/>
        <end position="64"/>
    </location>
</feature>
<keyword evidence="1" id="KW-0812">Transmembrane</keyword>
<proteinExistence type="predicted"/>
<evidence type="ECO:0000259" key="2">
    <source>
        <dbReference type="Pfam" id="PF07811"/>
    </source>
</evidence>
<gene>
    <name evidence="3" type="ORF">S06H3_07532</name>
</gene>
<organism evidence="3">
    <name type="scientific">marine sediment metagenome</name>
    <dbReference type="NCBI Taxonomy" id="412755"/>
    <lineage>
        <taxon>unclassified sequences</taxon>
        <taxon>metagenomes</taxon>
        <taxon>ecological metagenomes</taxon>
    </lineage>
</organism>